<dbReference type="EMBL" id="MN740743">
    <property type="protein sequence ID" value="QHU09699.1"/>
    <property type="molecule type" value="Genomic_DNA"/>
</dbReference>
<sequence>MSNVTYVSCLISSSTDPMGPLKRMSLLNALLELDIELILFVDAAYKKLLPILRQSTRVIEINFEELETVKQIRAVEGLQLPLYRNNNKDTLEFLSIMNSKPELLSLARKYVETPYVAYLDAGIKKVFKSDDTLKSLERLRVHSVQLIMLPGCHPIYPESILTLSERINWTFCGGLFIVPTAKADEFTQIHKEALGEFLQHSCLTWEVNVWTALAPKYRDRIIWFQADHDDTMITSIPITNRY</sequence>
<reference evidence="1" key="1">
    <citation type="journal article" date="2020" name="Nature">
        <title>Giant virus diversity and host interactions through global metagenomics.</title>
        <authorList>
            <person name="Schulz F."/>
            <person name="Roux S."/>
            <person name="Paez-Espino D."/>
            <person name="Jungbluth S."/>
            <person name="Walsh D.A."/>
            <person name="Denef V.J."/>
            <person name="McMahon K.D."/>
            <person name="Konstantinidis K.T."/>
            <person name="Eloe-Fadrosh E.A."/>
            <person name="Kyrpides N.C."/>
            <person name="Woyke T."/>
        </authorList>
    </citation>
    <scope>NUCLEOTIDE SEQUENCE</scope>
    <source>
        <strain evidence="1">GVMAG-S-1101164-105</strain>
    </source>
</reference>
<name>A0A6C0JW12_9ZZZZ</name>
<organism evidence="1">
    <name type="scientific">viral metagenome</name>
    <dbReference type="NCBI Taxonomy" id="1070528"/>
    <lineage>
        <taxon>unclassified sequences</taxon>
        <taxon>metagenomes</taxon>
        <taxon>organismal metagenomes</taxon>
    </lineage>
</organism>
<proteinExistence type="predicted"/>
<dbReference type="AlphaFoldDB" id="A0A6C0JW12"/>
<protein>
    <recommendedName>
        <fullName evidence="2">Glycosyltransferase</fullName>
    </recommendedName>
</protein>
<evidence type="ECO:0000313" key="1">
    <source>
        <dbReference type="EMBL" id="QHU09699.1"/>
    </source>
</evidence>
<evidence type="ECO:0008006" key="2">
    <source>
        <dbReference type="Google" id="ProtNLM"/>
    </source>
</evidence>
<accession>A0A6C0JW12</accession>